<protein>
    <recommendedName>
        <fullName evidence="6 7">Methionine aminopeptidase</fullName>
        <shortName evidence="6">MAP</shortName>
        <shortName evidence="6">MetAP</shortName>
        <ecNumber evidence="6 7">3.4.11.18</ecNumber>
    </recommendedName>
    <alternativeName>
        <fullName evidence="6">Peptidase M</fullName>
    </alternativeName>
</protein>
<dbReference type="GO" id="GO:0046872">
    <property type="term" value="F:metal ion binding"/>
    <property type="evidence" value="ECO:0007669"/>
    <property type="project" value="UniProtKB-UniRule"/>
</dbReference>
<organism evidence="9 10">
    <name type="scientific">Leptospira brenneri</name>
    <dbReference type="NCBI Taxonomy" id="2023182"/>
    <lineage>
        <taxon>Bacteria</taxon>
        <taxon>Pseudomonadati</taxon>
        <taxon>Spirochaetota</taxon>
        <taxon>Spirochaetia</taxon>
        <taxon>Leptospirales</taxon>
        <taxon>Leptospiraceae</taxon>
        <taxon>Leptospira</taxon>
    </lineage>
</organism>
<dbReference type="PRINTS" id="PR00599">
    <property type="entry name" value="MAPEPTIDASE"/>
</dbReference>
<dbReference type="HAMAP" id="MF_01974">
    <property type="entry name" value="MetAP_1"/>
    <property type="match status" value="1"/>
</dbReference>
<dbReference type="OrthoDB" id="9802055at2"/>
<dbReference type="Gene3D" id="3.90.230.10">
    <property type="entry name" value="Creatinase/methionine aminopeptidase superfamily"/>
    <property type="match status" value="1"/>
</dbReference>
<dbReference type="GO" id="GO:0006508">
    <property type="term" value="P:proteolysis"/>
    <property type="evidence" value="ECO:0007669"/>
    <property type="project" value="UniProtKB-KW"/>
</dbReference>
<dbReference type="InterPro" id="IPR001714">
    <property type="entry name" value="Pept_M24_MAP"/>
</dbReference>
<evidence type="ECO:0000256" key="4">
    <source>
        <dbReference type="ARBA" id="ARBA00022723"/>
    </source>
</evidence>
<dbReference type="InterPro" id="IPR000994">
    <property type="entry name" value="Pept_M24"/>
</dbReference>
<name>A0A2M9Y453_9LEPT</name>
<evidence type="ECO:0000256" key="2">
    <source>
        <dbReference type="ARBA" id="ARBA00022438"/>
    </source>
</evidence>
<keyword evidence="10" id="KW-1185">Reference proteome</keyword>
<dbReference type="InterPro" id="IPR036005">
    <property type="entry name" value="Creatinase/aminopeptidase-like"/>
</dbReference>
<dbReference type="EC" id="3.4.11.18" evidence="6 7"/>
<dbReference type="Proteomes" id="UP000297891">
    <property type="component" value="Unassembled WGS sequence"/>
</dbReference>
<evidence type="ECO:0000256" key="3">
    <source>
        <dbReference type="ARBA" id="ARBA00022670"/>
    </source>
</evidence>
<dbReference type="GO" id="GO:0070006">
    <property type="term" value="F:metalloaminopeptidase activity"/>
    <property type="evidence" value="ECO:0007669"/>
    <property type="project" value="UniProtKB-UniRule"/>
</dbReference>
<comment type="catalytic activity">
    <reaction evidence="6 7">
        <text>Release of N-terminal amino acids, preferentially methionine, from peptides and arylamides.</text>
        <dbReference type="EC" id="3.4.11.18"/>
    </reaction>
</comment>
<dbReference type="InterPro" id="IPR002467">
    <property type="entry name" value="Pept_M24A_MAP1"/>
</dbReference>
<keyword evidence="4 6" id="KW-0479">Metal-binding</keyword>
<comment type="similarity">
    <text evidence="6">Belongs to the peptidase M24A family. Methionine aminopeptidase type 1 subfamily.</text>
</comment>
<evidence type="ECO:0000313" key="9">
    <source>
        <dbReference type="EMBL" id="TGK96434.1"/>
    </source>
</evidence>
<feature type="binding site" evidence="6">
    <location>
        <position position="105"/>
    </location>
    <ligand>
        <name>a divalent metal cation</name>
        <dbReference type="ChEBI" id="CHEBI:60240"/>
        <label>1</label>
    </ligand>
</feature>
<evidence type="ECO:0000259" key="8">
    <source>
        <dbReference type="Pfam" id="PF00557"/>
    </source>
</evidence>
<comment type="subunit">
    <text evidence="6">Monomer.</text>
</comment>
<dbReference type="Pfam" id="PF00557">
    <property type="entry name" value="Peptidase_M24"/>
    <property type="match status" value="1"/>
</dbReference>
<feature type="binding site" evidence="6">
    <location>
        <position position="105"/>
    </location>
    <ligand>
        <name>a divalent metal cation</name>
        <dbReference type="ChEBI" id="CHEBI:60240"/>
        <label>2</label>
        <note>catalytic</note>
    </ligand>
</feature>
<feature type="domain" description="Peptidase M24" evidence="8">
    <location>
        <begin position="12"/>
        <end position="243"/>
    </location>
</feature>
<dbReference type="NCBIfam" id="TIGR00500">
    <property type="entry name" value="met_pdase_I"/>
    <property type="match status" value="1"/>
</dbReference>
<evidence type="ECO:0000256" key="1">
    <source>
        <dbReference type="ARBA" id="ARBA00002521"/>
    </source>
</evidence>
<comment type="function">
    <text evidence="1 6">Removes the N-terminal methionine from nascent proteins. The N-terminal methionine is often cleaved when the second residue in the primary sequence is small and uncharged (Met-Ala-, Cys, Gly, Pro, Ser, Thr, or Val). Requires deformylation of the N(alpha)-formylated initiator methionine before it can be hydrolyzed.</text>
</comment>
<accession>A0A2M9Y453</accession>
<keyword evidence="5 6" id="KW-0378">Hydrolase</keyword>
<feature type="binding site" evidence="6">
    <location>
        <position position="169"/>
    </location>
    <ligand>
        <name>a divalent metal cation</name>
        <dbReference type="ChEBI" id="CHEBI:60240"/>
        <label>2</label>
        <note>catalytic</note>
    </ligand>
</feature>
<keyword evidence="3 6" id="KW-0645">Protease</keyword>
<feature type="binding site" evidence="6">
    <location>
        <position position="94"/>
    </location>
    <ligand>
        <name>a divalent metal cation</name>
        <dbReference type="ChEBI" id="CHEBI:60240"/>
        <label>1</label>
    </ligand>
</feature>
<feature type="binding site" evidence="6">
    <location>
        <position position="237"/>
    </location>
    <ligand>
        <name>a divalent metal cation</name>
        <dbReference type="ChEBI" id="CHEBI:60240"/>
        <label>1</label>
    </ligand>
</feature>
<evidence type="ECO:0000256" key="7">
    <source>
        <dbReference type="RuleBase" id="RU003653"/>
    </source>
</evidence>
<keyword evidence="2 6" id="KW-0031">Aminopeptidase</keyword>
<evidence type="ECO:0000313" key="10">
    <source>
        <dbReference type="Proteomes" id="UP000297891"/>
    </source>
</evidence>
<dbReference type="RefSeq" id="WP_100789618.1">
    <property type="nucleotide sequence ID" value="NZ_NPDQ01000002.1"/>
</dbReference>
<feature type="binding site" evidence="6">
    <location>
        <position position="176"/>
    </location>
    <ligand>
        <name>substrate</name>
    </ligand>
</feature>
<sequence length="252" mass="27536">MSIQNEKDLQGILKAGKFVAKVRELLKLLAKPGVSTLELDNIAKLEFEKAGAVSAPKNDYKFPGYTCISTNFEIAHGIPKKDTILKEGDLVNIDVSAKLDGYYADTGISFVVGNSQNETLQKLCEAAIEGTLRATKQAYTGNYLRNIGKEIHSTAIENGFTVIKNLAGHGTGKKLHEEPQVLVYEDKRDHRKLNNGLVLAIESFVSTGSQTAYEEEDGWTLVAGNRRGELSFVAQCEHTVIVQNGKPIIATL</sequence>
<feature type="binding site" evidence="6">
    <location>
        <position position="76"/>
    </location>
    <ligand>
        <name>substrate</name>
    </ligand>
</feature>
<evidence type="ECO:0000256" key="5">
    <source>
        <dbReference type="ARBA" id="ARBA00022801"/>
    </source>
</evidence>
<dbReference type="PANTHER" id="PTHR43330:SF13">
    <property type="entry name" value="METHIONINE AMINOPEPTIDASE 2"/>
    <property type="match status" value="1"/>
</dbReference>
<dbReference type="CDD" id="cd01086">
    <property type="entry name" value="MetAP1"/>
    <property type="match status" value="1"/>
</dbReference>
<dbReference type="EMBL" id="RQFP01000001">
    <property type="protein sequence ID" value="TGK96434.1"/>
    <property type="molecule type" value="Genomic_DNA"/>
</dbReference>
<dbReference type="AlphaFoldDB" id="A0A2M9Y453"/>
<feature type="binding site" evidence="6">
    <location>
        <position position="237"/>
    </location>
    <ligand>
        <name>a divalent metal cation</name>
        <dbReference type="ChEBI" id="CHEBI:60240"/>
        <label>2</label>
        <note>catalytic</note>
    </ligand>
</feature>
<evidence type="ECO:0000256" key="6">
    <source>
        <dbReference type="HAMAP-Rule" id="MF_01974"/>
    </source>
</evidence>
<proteinExistence type="inferred from homology"/>
<dbReference type="SUPFAM" id="SSF55920">
    <property type="entry name" value="Creatinase/aminopeptidase"/>
    <property type="match status" value="1"/>
</dbReference>
<comment type="caution">
    <text evidence="9">The sequence shown here is derived from an EMBL/GenBank/DDBJ whole genome shotgun (WGS) entry which is preliminary data.</text>
</comment>
<dbReference type="PANTHER" id="PTHR43330">
    <property type="entry name" value="METHIONINE AMINOPEPTIDASE"/>
    <property type="match status" value="1"/>
</dbReference>
<comment type="cofactor">
    <cofactor evidence="6">
        <name>Co(2+)</name>
        <dbReference type="ChEBI" id="CHEBI:48828"/>
    </cofactor>
    <cofactor evidence="6">
        <name>Zn(2+)</name>
        <dbReference type="ChEBI" id="CHEBI:29105"/>
    </cofactor>
    <cofactor evidence="6">
        <name>Mn(2+)</name>
        <dbReference type="ChEBI" id="CHEBI:29035"/>
    </cofactor>
    <cofactor evidence="6">
        <name>Fe(2+)</name>
        <dbReference type="ChEBI" id="CHEBI:29033"/>
    </cofactor>
    <text evidence="6">Binds 2 divalent metal cations per subunit. Has a high-affinity and a low affinity metal-binding site. The true nature of the physiological cofactor is under debate. The enzyme is active with cobalt, zinc, manganese or divalent iron ions. Most likely, methionine aminopeptidases function as mononuclear Fe(2+)-metalloproteases under physiological conditions, and the catalytically relevant metal-binding site has been assigned to the histidine-containing high-affinity site.</text>
</comment>
<gene>
    <name evidence="6 9" type="primary">map</name>
    <name evidence="9" type="ORF">EHQ30_07470</name>
</gene>
<dbReference type="GO" id="GO:0004239">
    <property type="term" value="F:initiator methionyl aminopeptidase activity"/>
    <property type="evidence" value="ECO:0007669"/>
    <property type="project" value="UniProtKB-UniRule"/>
</dbReference>
<feature type="binding site" evidence="6">
    <location>
        <position position="202"/>
    </location>
    <ligand>
        <name>a divalent metal cation</name>
        <dbReference type="ChEBI" id="CHEBI:60240"/>
        <label>2</label>
        <note>catalytic</note>
    </ligand>
</feature>
<reference evidence="9" key="1">
    <citation type="journal article" date="2019" name="PLoS Negl. Trop. Dis.">
        <title>Revisiting the worldwide diversity of Leptospira species in the environment.</title>
        <authorList>
            <person name="Vincent A.T."/>
            <person name="Schiettekatte O."/>
            <person name="Bourhy P."/>
            <person name="Veyrier F.J."/>
            <person name="Picardeau M."/>
        </authorList>
    </citation>
    <scope>NUCLEOTIDE SEQUENCE [LARGE SCALE GENOMIC DNA]</scope>
    <source>
        <strain evidence="9">201800277</strain>
    </source>
</reference>